<dbReference type="Proteomes" id="UP000007089">
    <property type="component" value="Chromosome"/>
</dbReference>
<dbReference type="InterPro" id="IPR024997">
    <property type="entry name" value="DUF3892"/>
</dbReference>
<evidence type="ECO:0000313" key="2">
    <source>
        <dbReference type="Proteomes" id="UP000007089"/>
    </source>
</evidence>
<gene>
    <name evidence="1" type="ordered locus">A2cp1_1319</name>
</gene>
<dbReference type="HOGENOM" id="CLU_159803_1_0_7"/>
<sequence>MVYITAVHMEGGERHEHIASVRWSNPADGKSDVSTRATMVDWIKKGGDARVTDGRNEVQVGVVDANPPYLRTFADGKPTDNLLALPRF</sequence>
<evidence type="ECO:0008006" key="3">
    <source>
        <dbReference type="Google" id="ProtNLM"/>
    </source>
</evidence>
<name>B8JGJ2_ANAD2</name>
<evidence type="ECO:0000313" key="1">
    <source>
        <dbReference type="EMBL" id="ACL64663.1"/>
    </source>
</evidence>
<accession>B8JGJ2</accession>
<dbReference type="RefSeq" id="WP_012632637.1">
    <property type="nucleotide sequence ID" value="NC_011891.1"/>
</dbReference>
<protein>
    <recommendedName>
        <fullName evidence="3">DUF3892 domain-containing protein</fullName>
    </recommendedName>
</protein>
<dbReference type="AlphaFoldDB" id="B8JGJ2"/>
<reference evidence="1" key="1">
    <citation type="submission" date="2009-01" db="EMBL/GenBank/DDBJ databases">
        <title>Complete sequence of Anaeromyxobacter dehalogenans 2CP-1.</title>
        <authorList>
            <consortium name="US DOE Joint Genome Institute"/>
            <person name="Lucas S."/>
            <person name="Copeland A."/>
            <person name="Lapidus A."/>
            <person name="Glavina del Rio T."/>
            <person name="Dalin E."/>
            <person name="Tice H."/>
            <person name="Bruce D."/>
            <person name="Goodwin L."/>
            <person name="Pitluck S."/>
            <person name="Saunders E."/>
            <person name="Brettin T."/>
            <person name="Detter J.C."/>
            <person name="Han C."/>
            <person name="Larimer F."/>
            <person name="Land M."/>
            <person name="Hauser L."/>
            <person name="Kyrpides N."/>
            <person name="Ovchinnikova G."/>
            <person name="Beliaev A.S."/>
            <person name="Richardson P."/>
        </authorList>
    </citation>
    <scope>NUCLEOTIDE SEQUENCE</scope>
    <source>
        <strain evidence="1">2CP-1</strain>
    </source>
</reference>
<proteinExistence type="predicted"/>
<dbReference type="EMBL" id="CP001359">
    <property type="protein sequence ID" value="ACL64663.1"/>
    <property type="molecule type" value="Genomic_DNA"/>
</dbReference>
<keyword evidence="2" id="KW-1185">Reference proteome</keyword>
<dbReference type="Pfam" id="PF13031">
    <property type="entry name" value="DUF3892"/>
    <property type="match status" value="1"/>
</dbReference>
<organism evidence="1 2">
    <name type="scientific">Anaeromyxobacter dehalogenans (strain ATCC BAA-258 / DSM 21875 / 2CP-1)</name>
    <dbReference type="NCBI Taxonomy" id="455488"/>
    <lineage>
        <taxon>Bacteria</taxon>
        <taxon>Pseudomonadati</taxon>
        <taxon>Myxococcota</taxon>
        <taxon>Myxococcia</taxon>
        <taxon>Myxococcales</taxon>
        <taxon>Cystobacterineae</taxon>
        <taxon>Anaeromyxobacteraceae</taxon>
        <taxon>Anaeromyxobacter</taxon>
    </lineage>
</organism>
<dbReference type="KEGG" id="acp:A2cp1_1319"/>